<dbReference type="SMART" id="SM00387">
    <property type="entry name" value="HATPase_c"/>
    <property type="match status" value="1"/>
</dbReference>
<dbReference type="Gene3D" id="2.60.120.10">
    <property type="entry name" value="Jelly Rolls"/>
    <property type="match status" value="1"/>
</dbReference>
<comment type="caution">
    <text evidence="5">The sequence shown here is derived from an EMBL/GenBank/DDBJ whole genome shotgun (WGS) entry which is preliminary data.</text>
</comment>
<dbReference type="InterPro" id="IPR014710">
    <property type="entry name" value="RmlC-like_jellyroll"/>
</dbReference>
<dbReference type="InterPro" id="IPR004358">
    <property type="entry name" value="Sig_transdc_His_kin-like_C"/>
</dbReference>
<dbReference type="GO" id="GO:0005524">
    <property type="term" value="F:ATP binding"/>
    <property type="evidence" value="ECO:0007669"/>
    <property type="project" value="UniProtKB-KW"/>
</dbReference>
<dbReference type="PANTHER" id="PTHR43065">
    <property type="entry name" value="SENSOR HISTIDINE KINASE"/>
    <property type="match status" value="1"/>
</dbReference>
<dbReference type="EC" id="2.7.13.3" evidence="2"/>
<dbReference type="SUPFAM" id="SSF55874">
    <property type="entry name" value="ATPase domain of HSP90 chaperone/DNA topoisomerase II/histidine kinase"/>
    <property type="match status" value="1"/>
</dbReference>
<dbReference type="Gene3D" id="1.10.287.130">
    <property type="match status" value="1"/>
</dbReference>
<feature type="domain" description="Cyclic nucleotide-binding" evidence="3">
    <location>
        <begin position="12"/>
        <end position="131"/>
    </location>
</feature>
<feature type="domain" description="Histidine kinase" evidence="4">
    <location>
        <begin position="283"/>
        <end position="461"/>
    </location>
</feature>
<dbReference type="Pfam" id="PF00027">
    <property type="entry name" value="cNMP_binding"/>
    <property type="match status" value="1"/>
</dbReference>
<comment type="catalytic activity">
    <reaction evidence="1">
        <text>ATP + protein L-histidine = ADP + protein N-phospho-L-histidine.</text>
        <dbReference type="EC" id="2.7.13.3"/>
    </reaction>
</comment>
<dbReference type="InterPro" id="IPR005467">
    <property type="entry name" value="His_kinase_dom"/>
</dbReference>
<dbReference type="EMBL" id="JASJOS010000002">
    <property type="protein sequence ID" value="MDJ1480065.1"/>
    <property type="molecule type" value="Genomic_DNA"/>
</dbReference>
<dbReference type="SUPFAM" id="SSF51206">
    <property type="entry name" value="cAMP-binding domain-like"/>
    <property type="match status" value="1"/>
</dbReference>
<dbReference type="InterPro" id="IPR003594">
    <property type="entry name" value="HATPase_dom"/>
</dbReference>
<keyword evidence="5" id="KW-0547">Nucleotide-binding</keyword>
<reference evidence="5" key="1">
    <citation type="submission" date="2023-05" db="EMBL/GenBank/DDBJ databases">
        <authorList>
            <person name="Zhang X."/>
        </authorList>
    </citation>
    <scope>NUCLEOTIDE SEQUENCE</scope>
    <source>
        <strain evidence="5">YF14B1</strain>
    </source>
</reference>
<evidence type="ECO:0000256" key="2">
    <source>
        <dbReference type="ARBA" id="ARBA00012438"/>
    </source>
</evidence>
<dbReference type="CDD" id="cd00038">
    <property type="entry name" value="CAP_ED"/>
    <property type="match status" value="1"/>
</dbReference>
<evidence type="ECO:0000256" key="1">
    <source>
        <dbReference type="ARBA" id="ARBA00000085"/>
    </source>
</evidence>
<evidence type="ECO:0000313" key="6">
    <source>
        <dbReference type="Proteomes" id="UP001241110"/>
    </source>
</evidence>
<proteinExistence type="predicted"/>
<evidence type="ECO:0000259" key="3">
    <source>
        <dbReference type="PROSITE" id="PS50042"/>
    </source>
</evidence>
<dbReference type="InterPro" id="IPR000595">
    <property type="entry name" value="cNMP-bd_dom"/>
</dbReference>
<dbReference type="PANTHER" id="PTHR43065:SF48">
    <property type="entry name" value="HISTIDINE KINASE"/>
    <property type="match status" value="1"/>
</dbReference>
<dbReference type="PROSITE" id="PS50042">
    <property type="entry name" value="CNMP_BINDING_3"/>
    <property type="match status" value="1"/>
</dbReference>
<sequence length="461" mass="51866">MNIQQELESNTHFSSIPKDQIQWLMDHSELLTLQIGDYAFRKGDLVDKLFIVLKGRLRIFFMQGNQQIEFGYNEKGHIGGSLPYSRLQKANGNGVAVDPTLLLALPTNHFPEMIQTQYELTEMLVHLMIDRVRDFTKFQQQNEKMISLGKLSAGLAHELNNPAAAVIRSSDALKKHLYSVPLKLKKVVSMQLTAEQVEQVNEVLFSKIKAGPKINISLMERTSLEDELTDWLEEHGLNNAYEIAECFVDYDLTANDLDFINQKVSTNSLPSVLEWLCNVLTTEKMVSEIAEASTRISKLVKAIKEYSHMDGGADKQKVNLREGIQSTLTILQHKLKIKNIEVKLDIPTDLPQININIGEMNQVWTNLIDNAIDAMEDHGKLQIEAIKDRNFIITKIIDNGVGIPEDIMGMIFDPFFTTKPVGKGTGLGLEIALSIVKQHNGKIKVSSKPGQTEFNVCLPID</sequence>
<dbReference type="Gene3D" id="3.30.565.10">
    <property type="entry name" value="Histidine kinase-like ATPase, C-terminal domain"/>
    <property type="match status" value="1"/>
</dbReference>
<protein>
    <recommendedName>
        <fullName evidence="2">histidine kinase</fullName>
        <ecNumber evidence="2">2.7.13.3</ecNumber>
    </recommendedName>
</protein>
<name>A0AAE3QMC9_9BACT</name>
<accession>A0AAE3QMC9</accession>
<dbReference type="InterPro" id="IPR018490">
    <property type="entry name" value="cNMP-bd_dom_sf"/>
</dbReference>
<dbReference type="GO" id="GO:0004673">
    <property type="term" value="F:protein histidine kinase activity"/>
    <property type="evidence" value="ECO:0007669"/>
    <property type="project" value="UniProtKB-EC"/>
</dbReference>
<dbReference type="Proteomes" id="UP001241110">
    <property type="component" value="Unassembled WGS sequence"/>
</dbReference>
<dbReference type="PRINTS" id="PR00344">
    <property type="entry name" value="BCTRLSENSOR"/>
</dbReference>
<dbReference type="AlphaFoldDB" id="A0AAE3QMC9"/>
<gene>
    <name evidence="5" type="ORF">QNI16_06175</name>
</gene>
<evidence type="ECO:0000313" key="5">
    <source>
        <dbReference type="EMBL" id="MDJ1480065.1"/>
    </source>
</evidence>
<keyword evidence="5" id="KW-0067">ATP-binding</keyword>
<evidence type="ECO:0000259" key="4">
    <source>
        <dbReference type="PROSITE" id="PS50109"/>
    </source>
</evidence>
<dbReference type="InterPro" id="IPR036890">
    <property type="entry name" value="HATPase_C_sf"/>
</dbReference>
<dbReference type="RefSeq" id="WP_313976633.1">
    <property type="nucleotide sequence ID" value="NZ_JASJOS010000002.1"/>
</dbReference>
<dbReference type="Pfam" id="PF02518">
    <property type="entry name" value="HATPase_c"/>
    <property type="match status" value="1"/>
</dbReference>
<organism evidence="5 6">
    <name type="scientific">Xanthocytophaga flava</name>
    <dbReference type="NCBI Taxonomy" id="3048013"/>
    <lineage>
        <taxon>Bacteria</taxon>
        <taxon>Pseudomonadati</taxon>
        <taxon>Bacteroidota</taxon>
        <taxon>Cytophagia</taxon>
        <taxon>Cytophagales</taxon>
        <taxon>Rhodocytophagaceae</taxon>
        <taxon>Xanthocytophaga</taxon>
    </lineage>
</organism>
<dbReference type="PROSITE" id="PS50109">
    <property type="entry name" value="HIS_KIN"/>
    <property type="match status" value="1"/>
</dbReference>